<evidence type="ECO:0000313" key="2">
    <source>
        <dbReference type="Proteomes" id="UP001063350"/>
    </source>
</evidence>
<reference evidence="1" key="1">
    <citation type="submission" date="2020-12" db="EMBL/GenBank/DDBJ databases">
        <title>Desulfobium dissulfuricans gen. nov., sp. nov., a novel mesophilic, sulfate-reducing bacterium isolated from a deep-sea hydrothermal vent.</title>
        <authorList>
            <person name="Hashimoto Y."/>
            <person name="Tame A."/>
            <person name="Sawayama S."/>
            <person name="Miyazaki J."/>
            <person name="Takai K."/>
            <person name="Nakagawa S."/>
        </authorList>
    </citation>
    <scope>NUCLEOTIDE SEQUENCE</scope>
    <source>
        <strain evidence="1">GF1</strain>
    </source>
</reference>
<dbReference type="RefSeq" id="WP_267927604.1">
    <property type="nucleotide sequence ID" value="NZ_AP024233.1"/>
</dbReference>
<dbReference type="Proteomes" id="UP001063350">
    <property type="component" value="Chromosome"/>
</dbReference>
<dbReference type="PANTHER" id="PTHR10224">
    <property type="entry name" value="ES1 PROTEIN HOMOLOG, MITOCHONDRIAL"/>
    <property type="match status" value="1"/>
</dbReference>
<gene>
    <name evidence="1" type="ORF">GF1_00280</name>
</gene>
<organism evidence="1 2">
    <name type="scientific">Desulfolithobacter dissulfuricans</name>
    <dbReference type="NCBI Taxonomy" id="2795293"/>
    <lineage>
        <taxon>Bacteria</taxon>
        <taxon>Pseudomonadati</taxon>
        <taxon>Thermodesulfobacteriota</taxon>
        <taxon>Desulfobulbia</taxon>
        <taxon>Desulfobulbales</taxon>
        <taxon>Desulfobulbaceae</taxon>
        <taxon>Desulfolithobacter</taxon>
    </lineage>
</organism>
<dbReference type="Gene3D" id="3.40.50.880">
    <property type="match status" value="1"/>
</dbReference>
<dbReference type="SUPFAM" id="SSF52317">
    <property type="entry name" value="Class I glutamine amidotransferase-like"/>
    <property type="match status" value="1"/>
</dbReference>
<dbReference type="EMBL" id="AP024233">
    <property type="protein sequence ID" value="BCO07652.1"/>
    <property type="molecule type" value="Genomic_DNA"/>
</dbReference>
<dbReference type="CDD" id="cd03133">
    <property type="entry name" value="GATase1_ES1"/>
    <property type="match status" value="1"/>
</dbReference>
<sequence>MSKSKKTFGVILSGCGHQDGAEIHEATLTLWAIHKNGADYQCFAPDIDQYHVLNHITGKEMDEHRNVLIEAARIARGDIQDLKNLDPDQLDGLVLPGGFGAAKNLCTYAFDGPDCTVNGDVARAIREMHKRQKPIGALCIAPVIVVRVLGDVTVTIGQDEGTAGNIAAMGGRHTATWQGEIAVDEKNRVVTTPCYMLPSRVDQIGEGADKVVQAMLRLMS</sequence>
<dbReference type="NCBIfam" id="NF008747">
    <property type="entry name" value="PRK11780.1"/>
    <property type="match status" value="1"/>
</dbReference>
<proteinExistence type="predicted"/>
<name>A0A915TZK6_9BACT</name>
<dbReference type="InterPro" id="IPR029062">
    <property type="entry name" value="Class_I_gatase-like"/>
</dbReference>
<keyword evidence="2" id="KW-1185">Reference proteome</keyword>
<evidence type="ECO:0000313" key="1">
    <source>
        <dbReference type="EMBL" id="BCO07652.1"/>
    </source>
</evidence>
<dbReference type="KEGG" id="ddu:GF1_00280"/>
<dbReference type="PANTHER" id="PTHR10224:SF12">
    <property type="entry name" value="GLYOXALASE ELBB"/>
    <property type="match status" value="1"/>
</dbReference>
<dbReference type="InterPro" id="IPR026041">
    <property type="entry name" value="ElbB"/>
</dbReference>
<accession>A0A915TZK6</accession>
<dbReference type="AlphaFoldDB" id="A0A915TZK6"/>
<protein>
    <submittedName>
        <fullName evidence="1">Isoprenoid biosynthesis protein ElbB</fullName>
    </submittedName>
</protein>
<dbReference type="PIRSF" id="PIRSF006320">
    <property type="entry name" value="Elb2"/>
    <property type="match status" value="1"/>
</dbReference>